<proteinExistence type="predicted"/>
<dbReference type="Proteomes" id="UP001177021">
    <property type="component" value="Unassembled WGS sequence"/>
</dbReference>
<accession>A0ACB0MC74</accession>
<evidence type="ECO:0000313" key="1">
    <source>
        <dbReference type="EMBL" id="CAJ2679521.1"/>
    </source>
</evidence>
<sequence>MDGGLPVAGDFCWRFPVSIFSPHHRLPNQLIIITTTQFLNLNNNRIFNNHLIFQHRNKMELAQLVLVELVLAILLALIYALHVLTNASSK</sequence>
<organism evidence="1 2">
    <name type="scientific">Trifolium pratense</name>
    <name type="common">Red clover</name>
    <dbReference type="NCBI Taxonomy" id="57577"/>
    <lineage>
        <taxon>Eukaryota</taxon>
        <taxon>Viridiplantae</taxon>
        <taxon>Streptophyta</taxon>
        <taxon>Embryophyta</taxon>
        <taxon>Tracheophyta</taxon>
        <taxon>Spermatophyta</taxon>
        <taxon>Magnoliopsida</taxon>
        <taxon>eudicotyledons</taxon>
        <taxon>Gunneridae</taxon>
        <taxon>Pentapetalae</taxon>
        <taxon>rosids</taxon>
        <taxon>fabids</taxon>
        <taxon>Fabales</taxon>
        <taxon>Fabaceae</taxon>
        <taxon>Papilionoideae</taxon>
        <taxon>50 kb inversion clade</taxon>
        <taxon>NPAAA clade</taxon>
        <taxon>Hologalegina</taxon>
        <taxon>IRL clade</taxon>
        <taxon>Trifolieae</taxon>
        <taxon>Trifolium</taxon>
    </lineage>
</organism>
<evidence type="ECO:0000313" key="2">
    <source>
        <dbReference type="Proteomes" id="UP001177021"/>
    </source>
</evidence>
<dbReference type="EMBL" id="CASHSV030000823">
    <property type="protein sequence ID" value="CAJ2679521.1"/>
    <property type="molecule type" value="Genomic_DNA"/>
</dbReference>
<name>A0ACB0MC74_TRIPR</name>
<comment type="caution">
    <text evidence="1">The sequence shown here is derived from an EMBL/GenBank/DDBJ whole genome shotgun (WGS) entry which is preliminary data.</text>
</comment>
<protein>
    <submittedName>
        <fullName evidence="1">Uncharacterized protein</fullName>
    </submittedName>
</protein>
<keyword evidence="2" id="KW-1185">Reference proteome</keyword>
<reference evidence="1" key="1">
    <citation type="submission" date="2023-10" db="EMBL/GenBank/DDBJ databases">
        <authorList>
            <person name="Rodriguez Cubillos JULIANA M."/>
            <person name="De Vega J."/>
        </authorList>
    </citation>
    <scope>NUCLEOTIDE SEQUENCE</scope>
</reference>
<gene>
    <name evidence="1" type="ORF">MILVUS5_LOCUS41608</name>
</gene>